<dbReference type="EMBL" id="JAACNH010000004">
    <property type="protein sequence ID" value="KAG8443896.1"/>
    <property type="molecule type" value="Genomic_DNA"/>
</dbReference>
<feature type="domain" description="PNK FHA" evidence="6">
    <location>
        <begin position="16"/>
        <end position="66"/>
    </location>
</feature>
<dbReference type="GO" id="GO:0008408">
    <property type="term" value="F:3'-5' exonuclease activity"/>
    <property type="evidence" value="ECO:0007669"/>
    <property type="project" value="InterPro"/>
</dbReference>
<evidence type="ECO:0000256" key="3">
    <source>
        <dbReference type="ARBA" id="ARBA00022801"/>
    </source>
</evidence>
<evidence type="ECO:0000256" key="2">
    <source>
        <dbReference type="ARBA" id="ARBA00022763"/>
    </source>
</evidence>
<dbReference type="GO" id="GO:0003906">
    <property type="term" value="F:DNA-(apurinic or apyrimidinic site) endonuclease activity"/>
    <property type="evidence" value="ECO:0007669"/>
    <property type="project" value="InterPro"/>
</dbReference>
<protein>
    <recommendedName>
        <fullName evidence="6">PNK FHA domain-containing protein</fullName>
    </recommendedName>
</protein>
<comment type="caution">
    <text evidence="7">The sequence shown here is derived from an EMBL/GenBank/DDBJ whole genome shotgun (WGS) entry which is preliminary data.</text>
</comment>
<dbReference type="PANTHER" id="PTHR21315:SF2">
    <property type="entry name" value="APRATAXIN AND PNK-LIKE FACTOR"/>
    <property type="match status" value="1"/>
</dbReference>
<dbReference type="OrthoDB" id="10256774at2759"/>
<keyword evidence="3" id="KW-0378">Hydrolase</keyword>
<evidence type="ECO:0000313" key="8">
    <source>
        <dbReference type="Proteomes" id="UP000812440"/>
    </source>
</evidence>
<name>A0A8T2JN29_9PIPI</name>
<dbReference type="PANTHER" id="PTHR21315">
    <property type="entry name" value="APRATAXIN AND PNK-LIKE FACTOR-RELATED"/>
    <property type="match status" value="1"/>
</dbReference>
<dbReference type="InterPro" id="IPR008984">
    <property type="entry name" value="SMAD_FHA_dom_sf"/>
</dbReference>
<sequence>MSGYLLEATDGGGRTPLPSGETMIGRGPFLHISDKRVSRNHALLEVVDDKLRIKPVHVNPCFYQGTSENTFLPLEKDKWHSLHCGDCFSLLPDKYAFRVVTANFSKDSTERAIYDISKVNTSNENDRESWIAIKKEPSAQSGILQNKLLCIMFQIVRPKESKTIQSIYLPVSVPFLWIGANIAMHIQDTEAELCFPPAVYSQYS</sequence>
<evidence type="ECO:0000256" key="5">
    <source>
        <dbReference type="ARBA" id="ARBA00023242"/>
    </source>
</evidence>
<dbReference type="GO" id="GO:0035861">
    <property type="term" value="C:site of double-strand break"/>
    <property type="evidence" value="ECO:0007669"/>
    <property type="project" value="TreeGrafter"/>
</dbReference>
<dbReference type="InterPro" id="IPR039253">
    <property type="entry name" value="APLF"/>
</dbReference>
<proteinExistence type="predicted"/>
<evidence type="ECO:0000256" key="1">
    <source>
        <dbReference type="ARBA" id="ARBA00004123"/>
    </source>
</evidence>
<accession>A0A8T2JN29</accession>
<dbReference type="GO" id="GO:0006302">
    <property type="term" value="P:double-strand break repair"/>
    <property type="evidence" value="ECO:0007669"/>
    <property type="project" value="InterPro"/>
</dbReference>
<dbReference type="FunFam" id="2.60.200.20:FF:000061">
    <property type="entry name" value="Zgc:165656 protein"/>
    <property type="match status" value="1"/>
</dbReference>
<reference evidence="7" key="1">
    <citation type="thesis" date="2020" institute="ProQuest LLC" country="789 East Eisenhower Parkway, Ann Arbor, MI, USA">
        <title>Comparative Genomics and Chromosome Evolution.</title>
        <authorList>
            <person name="Mudd A.B."/>
        </authorList>
    </citation>
    <scope>NUCLEOTIDE SEQUENCE</scope>
    <source>
        <strain evidence="7">Female2</strain>
        <tissue evidence="7">Blood</tissue>
    </source>
</reference>
<gene>
    <name evidence="7" type="ORF">GDO86_009192</name>
</gene>
<dbReference type="AlphaFoldDB" id="A0A8T2JN29"/>
<keyword evidence="2" id="KW-0227">DNA damage</keyword>
<organism evidence="7 8">
    <name type="scientific">Hymenochirus boettgeri</name>
    <name type="common">Congo dwarf clawed frog</name>
    <dbReference type="NCBI Taxonomy" id="247094"/>
    <lineage>
        <taxon>Eukaryota</taxon>
        <taxon>Metazoa</taxon>
        <taxon>Chordata</taxon>
        <taxon>Craniata</taxon>
        <taxon>Vertebrata</taxon>
        <taxon>Euteleostomi</taxon>
        <taxon>Amphibia</taxon>
        <taxon>Batrachia</taxon>
        <taxon>Anura</taxon>
        <taxon>Pipoidea</taxon>
        <taxon>Pipidae</taxon>
        <taxon>Pipinae</taxon>
        <taxon>Hymenochirus</taxon>
    </lineage>
</organism>
<dbReference type="SUPFAM" id="SSF49879">
    <property type="entry name" value="SMAD/FHA domain"/>
    <property type="match status" value="1"/>
</dbReference>
<dbReference type="GO" id="GO:0005634">
    <property type="term" value="C:nucleus"/>
    <property type="evidence" value="ECO:0007669"/>
    <property type="project" value="UniProtKB-SubCell"/>
</dbReference>
<evidence type="ECO:0000313" key="7">
    <source>
        <dbReference type="EMBL" id="KAG8443896.1"/>
    </source>
</evidence>
<dbReference type="Gene3D" id="2.60.200.20">
    <property type="match status" value="1"/>
</dbReference>
<evidence type="ECO:0000256" key="4">
    <source>
        <dbReference type="ARBA" id="ARBA00023204"/>
    </source>
</evidence>
<dbReference type="InterPro" id="IPR041388">
    <property type="entry name" value="FHA_2"/>
</dbReference>
<keyword evidence="5" id="KW-0539">Nucleus</keyword>
<keyword evidence="4" id="KW-0234">DNA repair</keyword>
<dbReference type="CDD" id="cd22717">
    <property type="entry name" value="FHA_APLF"/>
    <property type="match status" value="1"/>
</dbReference>
<evidence type="ECO:0000259" key="6">
    <source>
        <dbReference type="Pfam" id="PF17913"/>
    </source>
</evidence>
<comment type="subcellular location">
    <subcellularLocation>
        <location evidence="1">Nucleus</location>
    </subcellularLocation>
</comment>
<dbReference type="Proteomes" id="UP000812440">
    <property type="component" value="Chromosome 5"/>
</dbReference>
<keyword evidence="8" id="KW-1185">Reference proteome</keyword>
<dbReference type="Pfam" id="PF17913">
    <property type="entry name" value="FHA_2"/>
    <property type="match status" value="1"/>
</dbReference>